<name>A0A6G1BCN4_CROCR</name>
<keyword evidence="2" id="KW-1133">Transmembrane helix</keyword>
<organism evidence="3 4">
    <name type="scientific">Crocuta crocuta</name>
    <name type="common">Spotted hyena</name>
    <dbReference type="NCBI Taxonomy" id="9678"/>
    <lineage>
        <taxon>Eukaryota</taxon>
        <taxon>Metazoa</taxon>
        <taxon>Chordata</taxon>
        <taxon>Craniata</taxon>
        <taxon>Vertebrata</taxon>
        <taxon>Euteleostomi</taxon>
        <taxon>Mammalia</taxon>
        <taxon>Eutheria</taxon>
        <taxon>Laurasiatheria</taxon>
        <taxon>Carnivora</taxon>
        <taxon>Feliformia</taxon>
        <taxon>Hyaenidae</taxon>
        <taxon>Crocuta</taxon>
    </lineage>
</organism>
<evidence type="ECO:0000313" key="4">
    <source>
        <dbReference type="Proteomes" id="UP000475037"/>
    </source>
</evidence>
<feature type="compositionally biased region" description="Polar residues" evidence="1">
    <location>
        <begin position="376"/>
        <end position="403"/>
    </location>
</feature>
<evidence type="ECO:0000256" key="1">
    <source>
        <dbReference type="SAM" id="MobiDB-lite"/>
    </source>
</evidence>
<feature type="region of interest" description="Disordered" evidence="1">
    <location>
        <begin position="343"/>
        <end position="362"/>
    </location>
</feature>
<dbReference type="PANTHER" id="PTHR15717:SF2">
    <property type="entry name" value="EF-HAND CALCIUM-BINDING DOMAIN-CONTAINING PROTEIN 14"/>
    <property type="match status" value="1"/>
</dbReference>
<comment type="caution">
    <text evidence="3">The sequence shown here is derived from an EMBL/GenBank/DDBJ whole genome shotgun (WGS) entry which is preliminary data.</text>
</comment>
<dbReference type="InterPro" id="IPR042352">
    <property type="entry name" value="EFCAB14"/>
</dbReference>
<dbReference type="PANTHER" id="PTHR15717">
    <property type="entry name" value="PROTEIN KIAA0494"/>
    <property type="match status" value="1"/>
</dbReference>
<feature type="region of interest" description="Disordered" evidence="1">
    <location>
        <begin position="376"/>
        <end position="411"/>
    </location>
</feature>
<feature type="region of interest" description="Disordered" evidence="1">
    <location>
        <begin position="1"/>
        <end position="48"/>
    </location>
</feature>
<dbReference type="Proteomes" id="UP000475037">
    <property type="component" value="Unassembled WGS sequence"/>
</dbReference>
<feature type="compositionally biased region" description="Basic residues" evidence="1">
    <location>
        <begin position="18"/>
        <end position="30"/>
    </location>
</feature>
<keyword evidence="2" id="KW-0472">Membrane</keyword>
<evidence type="ECO:0000313" key="3">
    <source>
        <dbReference type="EMBL" id="KAF0885670.1"/>
    </source>
</evidence>
<proteinExistence type="predicted"/>
<dbReference type="AlphaFoldDB" id="A0A6G1BCN4"/>
<sequence>MKKRKELNALIGLAGDSRRKKPKKGSGHRLLRTEPPDSDSESSSEEEEEFSLVGNRSRFVKGDYLRCCKICYPLCAFVILAACVVACVGLVWMQVALKEDLDALKEKFRTMESNQKSSFQEIPKLNEELLSKQKQLEKIESGELGLNKVWINITEMNKQISLLTSAVNHLKANVKSAADLISLPATVEGLQKSVATIGNTLNSVHLAVEAVQKTVDEHKKTMDLLRSDMNQHFLKETSGGNQSSPSPSATSELDNKTHSENLKQDILYLHNSLEEVNSALVGYHKQNDLKLKGLNETVRNLTQRVNLIETDLVAMSKVEKQANLSLSVMDDRAATLKRESLHQGTNRTLKAQSIEKEDSSDSQVSKLREKLQLISALTNKPESNRPPNTTDKEQVQSFTSKPSAWSEFPQSPGAHIEKTAQLRPVALPGISSIKDLQDLFHKTGQNMDGKLTYQDIWNSLGSAVPGLDTLKEFDSDGDGRYSFLELRVALGV</sequence>
<feature type="region of interest" description="Disordered" evidence="1">
    <location>
        <begin position="234"/>
        <end position="255"/>
    </location>
</feature>
<feature type="non-terminal residue" evidence="3">
    <location>
        <position position="492"/>
    </location>
</feature>
<feature type="compositionally biased region" description="Acidic residues" evidence="1">
    <location>
        <begin position="36"/>
        <end position="48"/>
    </location>
</feature>
<dbReference type="OrthoDB" id="10009315at2759"/>
<reference evidence="3 4" key="1">
    <citation type="submission" date="2019-11" db="EMBL/GenBank/DDBJ databases">
        <authorList>
            <person name="Yang C."/>
            <person name="Li F."/>
        </authorList>
    </citation>
    <scope>NUCLEOTIDE SEQUENCE [LARGE SCALE GENOMIC DNA]</scope>
    <source>
        <strain evidence="3">KB4526</strain>
        <tissue evidence="3">Muscle</tissue>
    </source>
</reference>
<feature type="transmembrane region" description="Helical" evidence="2">
    <location>
        <begin position="70"/>
        <end position="93"/>
    </location>
</feature>
<keyword evidence="2" id="KW-0812">Transmembrane</keyword>
<dbReference type="EMBL" id="VOAJ01001035">
    <property type="protein sequence ID" value="KAF0885670.1"/>
    <property type="molecule type" value="Genomic_DNA"/>
</dbReference>
<dbReference type="InterPro" id="IPR011992">
    <property type="entry name" value="EF-hand-dom_pair"/>
</dbReference>
<evidence type="ECO:0000256" key="2">
    <source>
        <dbReference type="SAM" id="Phobius"/>
    </source>
</evidence>
<protein>
    <submittedName>
        <fullName evidence="3">EFC14 protein</fullName>
    </submittedName>
</protein>
<feature type="compositionally biased region" description="Polar residues" evidence="1">
    <location>
        <begin position="238"/>
        <end position="252"/>
    </location>
</feature>
<accession>A0A6G1BCN4</accession>
<dbReference type="SUPFAM" id="SSF47473">
    <property type="entry name" value="EF-hand"/>
    <property type="match status" value="1"/>
</dbReference>
<gene>
    <name evidence="3" type="primary">Efcab14</name>
    <name evidence="3" type="ORF">FOF47_R09192</name>
</gene>
<keyword evidence="4" id="KW-1185">Reference proteome</keyword>
<feature type="non-terminal residue" evidence="3">
    <location>
        <position position="1"/>
    </location>
</feature>